<dbReference type="SUPFAM" id="SSF69047">
    <property type="entry name" value="Hypothetical protein YjbJ"/>
    <property type="match status" value="1"/>
</dbReference>
<dbReference type="Proteomes" id="UP000053405">
    <property type="component" value="Unassembled WGS sequence"/>
</dbReference>
<evidence type="ECO:0000313" key="3">
    <source>
        <dbReference type="Proteomes" id="UP000053405"/>
    </source>
</evidence>
<protein>
    <recommendedName>
        <fullName evidence="4">CsbD-like domain-containing protein</fullName>
    </recommendedName>
</protein>
<evidence type="ECO:0008006" key="4">
    <source>
        <dbReference type="Google" id="ProtNLM"/>
    </source>
</evidence>
<feature type="region of interest" description="Disordered" evidence="1">
    <location>
        <begin position="20"/>
        <end position="78"/>
    </location>
</feature>
<accession>L7LAX5</accession>
<dbReference type="AlphaFoldDB" id="L7LAX5"/>
<feature type="compositionally biased region" description="Basic and acidic residues" evidence="1">
    <location>
        <begin position="40"/>
        <end position="78"/>
    </location>
</feature>
<dbReference type="RefSeq" id="WP_005938813.1">
    <property type="nucleotide sequence ID" value="NZ_ATVK01000047.1"/>
</dbReference>
<comment type="caution">
    <text evidence="2">The sequence shown here is derived from an EMBL/GenBank/DDBJ whole genome shotgun (WGS) entry which is preliminary data.</text>
</comment>
<dbReference type="EMBL" id="BANT01000016">
    <property type="protein sequence ID" value="GAC57183.1"/>
    <property type="molecule type" value="Genomic_DNA"/>
</dbReference>
<evidence type="ECO:0000256" key="1">
    <source>
        <dbReference type="SAM" id="MobiDB-lite"/>
    </source>
</evidence>
<name>L7LAX5_9ACTN</name>
<dbReference type="STRING" id="1121927.GOHSU_16_01410"/>
<dbReference type="InterPro" id="IPR036629">
    <property type="entry name" value="YjbJ_sf"/>
</dbReference>
<reference evidence="2 3" key="1">
    <citation type="submission" date="2012-12" db="EMBL/GenBank/DDBJ databases">
        <title>Whole genome shotgun sequence of Gordonia hirsuta NBRC 16056.</title>
        <authorList>
            <person name="Isaki-Nakamura S."/>
            <person name="Hosoyama A."/>
            <person name="Tsuchikane K."/>
            <person name="Katsumata H."/>
            <person name="Baba S."/>
            <person name="Yamazaki S."/>
            <person name="Fujita N."/>
        </authorList>
    </citation>
    <scope>NUCLEOTIDE SEQUENCE [LARGE SCALE GENOMIC DNA]</scope>
    <source>
        <strain evidence="2 3">NBRC 16056</strain>
    </source>
</reference>
<gene>
    <name evidence="2" type="ORF">GOHSU_16_01410</name>
</gene>
<proteinExistence type="predicted"/>
<evidence type="ECO:0000313" key="2">
    <source>
        <dbReference type="EMBL" id="GAC57183.1"/>
    </source>
</evidence>
<keyword evidence="3" id="KW-1185">Reference proteome</keyword>
<sequence length="78" mass="8317">MDKDEAKTGLAGVVEGVKGKAKEMTGKVMGDEEVTGQGLEEQKAAAAKRDSARHAAEADKHQAQADAKHTEADLREER</sequence>
<organism evidence="2 3">
    <name type="scientific">Gordonia hirsuta DSM 44140 = NBRC 16056</name>
    <dbReference type="NCBI Taxonomy" id="1121927"/>
    <lineage>
        <taxon>Bacteria</taxon>
        <taxon>Bacillati</taxon>
        <taxon>Actinomycetota</taxon>
        <taxon>Actinomycetes</taxon>
        <taxon>Mycobacteriales</taxon>
        <taxon>Gordoniaceae</taxon>
        <taxon>Gordonia</taxon>
    </lineage>
</organism>